<evidence type="ECO:0000259" key="1">
    <source>
        <dbReference type="Pfam" id="PF04807"/>
    </source>
</evidence>
<dbReference type="Pfam" id="PF04807">
    <property type="entry name" value="Gemini_AC4_5"/>
    <property type="match status" value="1"/>
</dbReference>
<sequence length="105" mass="11919">MILVFPCFLMVVHNIIIHLPKTLNQCLLVARILSTSDFGIKFMHDLETITKIVLNSSSTGFIVKHIEHLAKVHRSTIRSTVSNQPKHHTIGMVLQLDVLIHPYLT</sequence>
<gene>
    <name evidence="2" type="primary">AC5</name>
</gene>
<proteinExistence type="predicted"/>
<accession>A0A1D8GV03</accession>
<feature type="domain" description="Geminivirus AC4/5 conserved" evidence="1">
    <location>
        <begin position="51"/>
        <end position="83"/>
    </location>
</feature>
<reference evidence="2" key="1">
    <citation type="submission" date="2016-08" db="EMBL/GenBank/DDBJ databases">
        <title>Species diversity and phylogeny of begomovirus infecting weeds in northeastern Brazil.</title>
        <authorList>
            <person name="Passos L.S."/>
            <person name="Teixeira J.W.M."/>
            <person name="Lima K.J."/>
            <person name="Rodrigues J.S."/>
            <person name="Soares E.C.S."/>
            <person name="Xavier C.A.D."/>
            <person name="Araujo A.S.F."/>
            <person name="Zerbini F.M."/>
            <person name="Beserra J.E.A.Jr."/>
        </authorList>
    </citation>
    <scope>NUCLEOTIDE SEQUENCE</scope>
    <source>
        <strain evidence="2">ALM9_2A</strain>
    </source>
</reference>
<name>A0A1D8GV03_9GEMI</name>
<dbReference type="InterPro" id="IPR006892">
    <property type="entry name" value="Gemini_AC4_5_cons_dom_1"/>
</dbReference>
<organism evidence="2">
    <name type="scientific">Macroptilium common mosaic virus</name>
    <dbReference type="NCBI Taxonomy" id="1904881"/>
    <lineage>
        <taxon>Viruses</taxon>
        <taxon>Monodnaviria</taxon>
        <taxon>Shotokuvirae</taxon>
        <taxon>Cressdnaviricota</taxon>
        <taxon>Repensiviricetes</taxon>
        <taxon>Geplafuvirales</taxon>
        <taxon>Geminiviridae</taxon>
        <taxon>Begomovirus</taxon>
        <taxon>Begomovirus macroptilicommunis</taxon>
    </lineage>
</organism>
<protein>
    <submittedName>
        <fullName evidence="2">AC5</fullName>
    </submittedName>
</protein>
<dbReference type="EMBL" id="KX691397">
    <property type="protein sequence ID" value="AOT83380.1"/>
    <property type="molecule type" value="Genomic_DNA"/>
</dbReference>
<evidence type="ECO:0000313" key="2">
    <source>
        <dbReference type="EMBL" id="AOT83380.1"/>
    </source>
</evidence>